<keyword evidence="1" id="KW-0732">Signal</keyword>
<evidence type="ECO:0000313" key="3">
    <source>
        <dbReference type="EMBL" id="MFC6661401.1"/>
    </source>
</evidence>
<feature type="signal peptide" evidence="1">
    <location>
        <begin position="1"/>
        <end position="35"/>
    </location>
</feature>
<keyword evidence="4" id="KW-1185">Reference proteome</keyword>
<feature type="chain" id="PRO_5046911474" description="Bulb-type lectin domain-containing protein" evidence="1">
    <location>
        <begin position="36"/>
        <end position="703"/>
    </location>
</feature>
<dbReference type="SUPFAM" id="SSF51110">
    <property type="entry name" value="alpha-D-mannose-specific plant lectins"/>
    <property type="match status" value="1"/>
</dbReference>
<protein>
    <recommendedName>
        <fullName evidence="2">Bulb-type lectin domain-containing protein</fullName>
    </recommendedName>
</protein>
<comment type="caution">
    <text evidence="3">The sequence shown here is derived from an EMBL/GenBank/DDBJ whole genome shotgun (WGS) entry which is preliminary data.</text>
</comment>
<dbReference type="SMART" id="SM00108">
    <property type="entry name" value="B_lectin"/>
    <property type="match status" value="1"/>
</dbReference>
<dbReference type="InterPro" id="IPR001480">
    <property type="entry name" value="Bulb-type_lectin_dom"/>
</dbReference>
<feature type="domain" description="Bulb-type lectin" evidence="2">
    <location>
        <begin position="555"/>
        <end position="664"/>
    </location>
</feature>
<dbReference type="Proteomes" id="UP001596317">
    <property type="component" value="Unassembled WGS sequence"/>
</dbReference>
<dbReference type="CDD" id="cd00028">
    <property type="entry name" value="B_lectin"/>
    <property type="match status" value="1"/>
</dbReference>
<organism evidence="3 4">
    <name type="scientific">Deinococcus multiflagellatus</name>
    <dbReference type="NCBI Taxonomy" id="1656887"/>
    <lineage>
        <taxon>Bacteria</taxon>
        <taxon>Thermotogati</taxon>
        <taxon>Deinococcota</taxon>
        <taxon>Deinococci</taxon>
        <taxon>Deinococcales</taxon>
        <taxon>Deinococcaceae</taxon>
        <taxon>Deinococcus</taxon>
    </lineage>
</organism>
<proteinExistence type="predicted"/>
<dbReference type="EMBL" id="JBHSWB010000001">
    <property type="protein sequence ID" value="MFC6661401.1"/>
    <property type="molecule type" value="Genomic_DNA"/>
</dbReference>
<gene>
    <name evidence="3" type="ORF">ACFP90_14395</name>
</gene>
<reference evidence="4" key="1">
    <citation type="journal article" date="2019" name="Int. J. Syst. Evol. Microbiol.">
        <title>The Global Catalogue of Microorganisms (GCM) 10K type strain sequencing project: providing services to taxonomists for standard genome sequencing and annotation.</title>
        <authorList>
            <consortium name="The Broad Institute Genomics Platform"/>
            <consortium name="The Broad Institute Genome Sequencing Center for Infectious Disease"/>
            <person name="Wu L."/>
            <person name="Ma J."/>
        </authorList>
    </citation>
    <scope>NUCLEOTIDE SEQUENCE [LARGE SCALE GENOMIC DNA]</scope>
    <source>
        <strain evidence="4">CCUG 63830</strain>
    </source>
</reference>
<sequence>MHRFPAPSAPRIASRRHTLLRSAALLALCSGLAGAWKPSTHIAVAEEALRDALDDGYVSIDQLSGTQVVATRQYPVDPALLQDLRTYTAQYRAGVVGPDAYPDLLTGQQMIHPGDLPSTDPSITPGNSDAWLQHLFQASRTQGGAARAFTAGFITHAAGDMFAHSLVNHYTGGAFELGANAVQHLVLEGYIGKRTPNIVRVGGGGALVTRNDLSISGAENFIYQNLIDARPGTPLHGLYQHNDSRLSIPAIFSKRRAGLQRDIDAYYARKADLLRRIRDCRPLDFSCSRVALSAQLAAHMAANAWKVEYKEHWRADIDAGLRAWPQVSAALSGQLIFTTTTGDLTQGGMDTNGAQQVLSTYTTRHLLSMMGAPDLVGQVAGFDLLPPLELAFVREFIRDRLDSMVQRSTGLSLDDWQARMTNPELYFDATMALPGGASLTLDELNRALGLTDTGYNNPQERFNLATYAPTANTLTLSKLVMLSQSTFEQVIRDLGGTVPSGLPGNAALGFIRTFDGDHQWNNSPLLTANSCALYSKLFRSQAGDGCAAVQPVVCPDELSSGATLNINEQRASCNGRNVLIMQGDGNLVLYKNGRAAWASQTWGNTAAARLTLGGDGHLALYKSSGQRVWTAGTWGHPGAYLKVQDDGNVVLYEQVGVRQGLSGPRTPGVLKVRGTGAAKGQASPPLPFPLLGRARGASSVLPR</sequence>
<accession>A0ABW1ZMG3</accession>
<evidence type="ECO:0000313" key="4">
    <source>
        <dbReference type="Proteomes" id="UP001596317"/>
    </source>
</evidence>
<dbReference type="Gene3D" id="2.90.10.30">
    <property type="match status" value="1"/>
</dbReference>
<evidence type="ECO:0000256" key="1">
    <source>
        <dbReference type="SAM" id="SignalP"/>
    </source>
</evidence>
<dbReference type="InterPro" id="IPR036426">
    <property type="entry name" value="Bulb-type_lectin_dom_sf"/>
</dbReference>
<dbReference type="PROSITE" id="PS50927">
    <property type="entry name" value="BULB_LECTIN"/>
    <property type="match status" value="1"/>
</dbReference>
<dbReference type="RefSeq" id="WP_380056863.1">
    <property type="nucleotide sequence ID" value="NZ_JBHSWB010000001.1"/>
</dbReference>
<name>A0ABW1ZMG3_9DEIO</name>
<evidence type="ECO:0000259" key="2">
    <source>
        <dbReference type="PROSITE" id="PS50927"/>
    </source>
</evidence>